<accession>A0AAN9YQV7</accession>
<keyword evidence="4" id="KW-1185">Reference proteome</keyword>
<evidence type="ECO:0000313" key="4">
    <source>
        <dbReference type="Proteomes" id="UP001320420"/>
    </source>
</evidence>
<feature type="compositionally biased region" description="Polar residues" evidence="1">
    <location>
        <begin position="69"/>
        <end position="83"/>
    </location>
</feature>
<proteinExistence type="predicted"/>
<dbReference type="EMBL" id="JAKJXP020000012">
    <property type="protein sequence ID" value="KAK7755583.1"/>
    <property type="molecule type" value="Genomic_DNA"/>
</dbReference>
<feature type="domain" description="PH" evidence="2">
    <location>
        <begin position="3"/>
        <end position="62"/>
    </location>
</feature>
<dbReference type="Proteomes" id="UP001320420">
    <property type="component" value="Unassembled WGS sequence"/>
</dbReference>
<evidence type="ECO:0000313" key="3">
    <source>
        <dbReference type="EMBL" id="KAK7755583.1"/>
    </source>
</evidence>
<dbReference type="AlphaFoldDB" id="A0AAN9YQV7"/>
<sequence>MQVEPRAAMIRKSSHRIWLRDVQPYVFCNRYSVRNQRKGKLDAFEIYFIKEPAATRFKKTFGPAPETVHTATESDNTTGGSDA</sequence>
<dbReference type="InterPro" id="IPR057082">
    <property type="entry name" value="PH_C"/>
</dbReference>
<comment type="caution">
    <text evidence="3">The sequence shown here is derived from an EMBL/GenBank/DDBJ whole genome shotgun (WGS) entry which is preliminary data.</text>
</comment>
<dbReference type="Pfam" id="PF23076">
    <property type="entry name" value="PH_FT_C"/>
    <property type="match status" value="1"/>
</dbReference>
<evidence type="ECO:0000259" key="2">
    <source>
        <dbReference type="Pfam" id="PF23076"/>
    </source>
</evidence>
<reference evidence="3 4" key="1">
    <citation type="submission" date="2024-02" db="EMBL/GenBank/DDBJ databases">
        <title>De novo assembly and annotation of 12 fungi associated with fruit tree decline syndrome in Ontario, Canada.</title>
        <authorList>
            <person name="Sulman M."/>
            <person name="Ellouze W."/>
            <person name="Ilyukhin E."/>
        </authorList>
    </citation>
    <scope>NUCLEOTIDE SEQUENCE [LARGE SCALE GENOMIC DNA]</scope>
    <source>
        <strain evidence="3 4">M11/M66-122</strain>
    </source>
</reference>
<name>A0AAN9YQV7_9PEZI</name>
<protein>
    <recommendedName>
        <fullName evidence="2">PH domain-containing protein</fullName>
    </recommendedName>
</protein>
<organism evidence="3 4">
    <name type="scientific">Diatrype stigma</name>
    <dbReference type="NCBI Taxonomy" id="117547"/>
    <lineage>
        <taxon>Eukaryota</taxon>
        <taxon>Fungi</taxon>
        <taxon>Dikarya</taxon>
        <taxon>Ascomycota</taxon>
        <taxon>Pezizomycotina</taxon>
        <taxon>Sordariomycetes</taxon>
        <taxon>Xylariomycetidae</taxon>
        <taxon>Xylariales</taxon>
        <taxon>Diatrypaceae</taxon>
        <taxon>Diatrype</taxon>
    </lineage>
</organism>
<feature type="region of interest" description="Disordered" evidence="1">
    <location>
        <begin position="64"/>
        <end position="83"/>
    </location>
</feature>
<gene>
    <name evidence="3" type="ORF">SLS62_002518</name>
</gene>
<evidence type="ECO:0000256" key="1">
    <source>
        <dbReference type="SAM" id="MobiDB-lite"/>
    </source>
</evidence>